<dbReference type="Pfam" id="PF00082">
    <property type="entry name" value="Peptidase_S8"/>
    <property type="match status" value="1"/>
</dbReference>
<sequence length="840" mass="86863">MKGFLATSVNTLLVILLTLTATAAAQEIAVPAQQHPGQNGLYKAAQMSKASTPLVRALSEYRAHVSQGRPTAFVPSDRFLPFTAGRVLVEARATTNGAALLNDLRRLGLTNGARYGELVSGYIPVAAIEDAVALTTLRSISAAIAPIRNAGKATSQGDTALQAAVARTNFGVDGTGVSVGVLSDSYNDLGGANADVTSGDLPVGGVNVLAESTACGVLIFCIDEGRAMLQIIHDMAPGAALMFHTGLQNKVNYANGILALAAAGADVIVDDLLYLHEPMFQDGIVAQAVDSVVAGGAVYYSAAGNAGHESYESTFVDSGTILCIEFFNPPNDCDPIFERVGRMHDFNPDPDVEDLVLTVTVPINRVLTVAMQWDEPFGGAGPKADHDLVLLSPDGRFYYTISANDNVSMGEGWEVLQFDNNEFLHSETQYGLVITYDDVDSVGPPANLLKLVVFGSGNTIDEHRTYSSTLYGHANAAGAEAVGAAYWGDTPAFGKVPAELEPYSSRGGTPIHFTSNGSPMGNPVVRMKPEITAVDGVDTTFFFSDPDGDGTDNFFGTSAAAPHAAGIAALMLDAKPAATPPQINAALEGSAIDMNDPGFDQDSGYGLIQADAAIGALLAAGGNSLPTADFTSSSADLAVTFTDASTDTDGSIMTWAWNFGDDDISSAQSPSHGYASDGTYTVSLTVTDNLGGMDSSSQQVTVSAGGGIAAPVANFTYSCGGRDCSFNSGNSTGNLDASSYSWDLGDGSFSTAAVIPLHTYARNDTYTVTLTVTDTAGVEDTASASFRVKNRGNSSGSTGGDSGGDTGGTTGGSEKGRKKCNDGIDNDGDTLIDVDDPDCR</sequence>
<evidence type="ECO:0000256" key="1">
    <source>
        <dbReference type="ARBA" id="ARBA00011073"/>
    </source>
</evidence>
<feature type="domain" description="PKD" evidence="7">
    <location>
        <begin position="728"/>
        <end position="788"/>
    </location>
</feature>
<evidence type="ECO:0000256" key="3">
    <source>
        <dbReference type="ARBA" id="ARBA00022801"/>
    </source>
</evidence>
<dbReference type="SUPFAM" id="SSF52743">
    <property type="entry name" value="Subtilisin-like"/>
    <property type="match status" value="1"/>
</dbReference>
<feature type="region of interest" description="Disordered" evidence="5">
    <location>
        <begin position="784"/>
        <end position="840"/>
    </location>
</feature>
<dbReference type="SMART" id="SM00089">
    <property type="entry name" value="PKD"/>
    <property type="match status" value="2"/>
</dbReference>
<dbReference type="PANTHER" id="PTHR43806:SF11">
    <property type="entry name" value="CEREVISIN-RELATED"/>
    <property type="match status" value="1"/>
</dbReference>
<feature type="domain" description="PKD" evidence="7">
    <location>
        <begin position="622"/>
        <end position="704"/>
    </location>
</feature>
<protein>
    <submittedName>
        <fullName evidence="8">Peptidase families S8 and S53 domain protein (Modular protein)</fullName>
    </submittedName>
</protein>
<feature type="compositionally biased region" description="Gly residues" evidence="5">
    <location>
        <begin position="797"/>
        <end position="813"/>
    </location>
</feature>
<evidence type="ECO:0000259" key="7">
    <source>
        <dbReference type="PROSITE" id="PS50093"/>
    </source>
</evidence>
<keyword evidence="4" id="KW-0720">Serine protease</keyword>
<dbReference type="SUPFAM" id="SSF49299">
    <property type="entry name" value="PKD domain"/>
    <property type="match status" value="2"/>
</dbReference>
<dbReference type="InterPro" id="IPR036852">
    <property type="entry name" value="Peptidase_S8/S53_dom_sf"/>
</dbReference>
<dbReference type="GO" id="GO:0004252">
    <property type="term" value="F:serine-type endopeptidase activity"/>
    <property type="evidence" value="ECO:0007669"/>
    <property type="project" value="InterPro"/>
</dbReference>
<dbReference type="AlphaFoldDB" id="A0A7D9D1V9"/>
<keyword evidence="6" id="KW-0732">Signal</keyword>
<dbReference type="InterPro" id="IPR000601">
    <property type="entry name" value="PKD_dom"/>
</dbReference>
<feature type="signal peptide" evidence="6">
    <location>
        <begin position="1"/>
        <end position="23"/>
    </location>
</feature>
<evidence type="ECO:0000256" key="6">
    <source>
        <dbReference type="SAM" id="SignalP"/>
    </source>
</evidence>
<dbReference type="InterPro" id="IPR050131">
    <property type="entry name" value="Peptidase_S8_subtilisin-like"/>
</dbReference>
<feature type="chain" id="PRO_5028444351" evidence="6">
    <location>
        <begin position="24"/>
        <end position="840"/>
    </location>
</feature>
<dbReference type="PROSITE" id="PS50093">
    <property type="entry name" value="PKD"/>
    <property type="match status" value="2"/>
</dbReference>
<dbReference type="InterPro" id="IPR022409">
    <property type="entry name" value="PKD/Chitinase_dom"/>
</dbReference>
<dbReference type="InterPro" id="IPR035986">
    <property type="entry name" value="PKD_dom_sf"/>
</dbReference>
<dbReference type="PROSITE" id="PS00138">
    <property type="entry name" value="SUBTILASE_SER"/>
    <property type="match status" value="1"/>
</dbReference>
<evidence type="ECO:0000256" key="2">
    <source>
        <dbReference type="ARBA" id="ARBA00022670"/>
    </source>
</evidence>
<reference evidence="8" key="1">
    <citation type="submission" date="2019-07" db="EMBL/GenBank/DDBJ databases">
        <authorList>
            <person name="Weber M."/>
            <person name="Kostadinov I."/>
            <person name="Kostadinov D I."/>
        </authorList>
    </citation>
    <scope>NUCLEOTIDE SEQUENCE</scope>
    <source>
        <strain evidence="8">Gfbio:sag-sample-m06:053724c1-46a9-4a36-b237-ea2bf867836b</strain>
    </source>
</reference>
<dbReference type="GO" id="GO:0006508">
    <property type="term" value="P:proteolysis"/>
    <property type="evidence" value="ECO:0007669"/>
    <property type="project" value="UniProtKB-KW"/>
</dbReference>
<keyword evidence="2" id="KW-0645">Protease</keyword>
<organism evidence="8">
    <name type="scientific">uncultured Woeseiaceae bacterium</name>
    <dbReference type="NCBI Taxonomy" id="1983305"/>
    <lineage>
        <taxon>Bacteria</taxon>
        <taxon>Pseudomonadati</taxon>
        <taxon>Pseudomonadota</taxon>
        <taxon>Gammaproteobacteria</taxon>
        <taxon>Woeseiales</taxon>
        <taxon>Woeseiaceae</taxon>
        <taxon>environmental samples</taxon>
    </lineage>
</organism>
<dbReference type="Gene3D" id="2.60.40.10">
    <property type="entry name" value="Immunoglobulins"/>
    <property type="match status" value="2"/>
</dbReference>
<evidence type="ECO:0000256" key="5">
    <source>
        <dbReference type="SAM" id="MobiDB-lite"/>
    </source>
</evidence>
<dbReference type="CDD" id="cd00146">
    <property type="entry name" value="PKD"/>
    <property type="match status" value="2"/>
</dbReference>
<dbReference type="InterPro" id="IPR034075">
    <property type="entry name" value="Glr3161-like_dom"/>
</dbReference>
<name>A0A7D9D1V9_9GAMM</name>
<dbReference type="Pfam" id="PF18911">
    <property type="entry name" value="PKD_4"/>
    <property type="match status" value="2"/>
</dbReference>
<dbReference type="EMBL" id="LR633967">
    <property type="protein sequence ID" value="VUX55531.1"/>
    <property type="molecule type" value="Genomic_DNA"/>
</dbReference>
<dbReference type="InterPro" id="IPR013783">
    <property type="entry name" value="Ig-like_fold"/>
</dbReference>
<dbReference type="PANTHER" id="PTHR43806">
    <property type="entry name" value="PEPTIDASE S8"/>
    <property type="match status" value="1"/>
</dbReference>
<feature type="compositionally biased region" description="Acidic residues" evidence="5">
    <location>
        <begin position="824"/>
        <end position="840"/>
    </location>
</feature>
<gene>
    <name evidence="8" type="ORF">JTBM06_V1_40009</name>
</gene>
<comment type="similarity">
    <text evidence="1">Belongs to the peptidase S8 family.</text>
</comment>
<dbReference type="InterPro" id="IPR023828">
    <property type="entry name" value="Peptidase_S8_Ser-AS"/>
</dbReference>
<accession>A0A7D9D1V9</accession>
<dbReference type="Gene3D" id="3.40.50.200">
    <property type="entry name" value="Peptidase S8/S53 domain"/>
    <property type="match status" value="2"/>
</dbReference>
<evidence type="ECO:0000256" key="4">
    <source>
        <dbReference type="ARBA" id="ARBA00022825"/>
    </source>
</evidence>
<proteinExistence type="inferred from homology"/>
<dbReference type="InterPro" id="IPR000209">
    <property type="entry name" value="Peptidase_S8/S53_dom"/>
</dbReference>
<evidence type="ECO:0000313" key="8">
    <source>
        <dbReference type="EMBL" id="VUX55531.1"/>
    </source>
</evidence>
<dbReference type="CDD" id="cd05562">
    <property type="entry name" value="Peptidases_S53_like"/>
    <property type="match status" value="1"/>
</dbReference>
<keyword evidence="3" id="KW-0378">Hydrolase</keyword>